<dbReference type="Gene3D" id="1.10.287.110">
    <property type="entry name" value="DnaJ domain"/>
    <property type="match status" value="1"/>
</dbReference>
<dbReference type="AlphaFoldDB" id="A0A8T9CQB4"/>
<dbReference type="Pfam" id="PF00226">
    <property type="entry name" value="DnaJ"/>
    <property type="match status" value="1"/>
</dbReference>
<keyword evidence="4" id="KW-1185">Reference proteome</keyword>
<reference evidence="3 4" key="1">
    <citation type="submission" date="2018-05" db="EMBL/GenBank/DDBJ databases">
        <title>Genome sequencing and assembly of the regulated plant pathogen Lachnellula willkommii and related sister species for the development of diagnostic species identification markers.</title>
        <authorList>
            <person name="Giroux E."/>
            <person name="Bilodeau G."/>
        </authorList>
    </citation>
    <scope>NUCLEOTIDE SEQUENCE [LARGE SCALE GENOMIC DNA]</scope>
    <source>
        <strain evidence="3 4">CBS 268.59</strain>
    </source>
</reference>
<proteinExistence type="predicted"/>
<dbReference type="InterPro" id="IPR036869">
    <property type="entry name" value="J_dom_sf"/>
</dbReference>
<protein>
    <submittedName>
        <fullName evidence="3">Chaperone protein DnaJ</fullName>
    </submittedName>
</protein>
<dbReference type="PANTHER" id="PTHR24074">
    <property type="entry name" value="CO-CHAPERONE PROTEIN DJLA"/>
    <property type="match status" value="1"/>
</dbReference>
<dbReference type="InterPro" id="IPR050817">
    <property type="entry name" value="DjlA_DnaK_co-chaperone"/>
</dbReference>
<dbReference type="OrthoDB" id="10250354at2759"/>
<evidence type="ECO:0000259" key="2">
    <source>
        <dbReference type="PROSITE" id="PS50076"/>
    </source>
</evidence>
<dbReference type="InterPro" id="IPR001623">
    <property type="entry name" value="DnaJ_domain"/>
</dbReference>
<evidence type="ECO:0000256" key="1">
    <source>
        <dbReference type="SAM" id="MobiDB-lite"/>
    </source>
</evidence>
<accession>A0A8T9CQB4</accession>
<evidence type="ECO:0000313" key="4">
    <source>
        <dbReference type="Proteomes" id="UP000469558"/>
    </source>
</evidence>
<evidence type="ECO:0000313" key="3">
    <source>
        <dbReference type="EMBL" id="TVY84853.1"/>
    </source>
</evidence>
<dbReference type="EMBL" id="QGMK01000049">
    <property type="protein sequence ID" value="TVY84853.1"/>
    <property type="molecule type" value="Genomic_DNA"/>
</dbReference>
<dbReference type="PROSITE" id="PS50076">
    <property type="entry name" value="DNAJ_2"/>
    <property type="match status" value="1"/>
</dbReference>
<feature type="region of interest" description="Disordered" evidence="1">
    <location>
        <begin position="139"/>
        <end position="218"/>
    </location>
</feature>
<comment type="caution">
    <text evidence="3">The sequence shown here is derived from an EMBL/GenBank/DDBJ whole genome shotgun (WGS) entry which is preliminary data.</text>
</comment>
<feature type="domain" description="J" evidence="2">
    <location>
        <begin position="8"/>
        <end position="73"/>
    </location>
</feature>
<dbReference type="Proteomes" id="UP000469558">
    <property type="component" value="Unassembled WGS sequence"/>
</dbReference>
<feature type="compositionally biased region" description="Basic and acidic residues" evidence="1">
    <location>
        <begin position="57"/>
        <end position="73"/>
    </location>
</feature>
<gene>
    <name evidence="3" type="primary">dnaJ_2</name>
    <name evidence="3" type="ORF">LSUE1_G001305</name>
</gene>
<name>A0A8T9CQB4_9HELO</name>
<feature type="compositionally biased region" description="Low complexity" evidence="1">
    <location>
        <begin position="79"/>
        <end position="91"/>
    </location>
</feature>
<feature type="compositionally biased region" description="Basic and acidic residues" evidence="1">
    <location>
        <begin position="152"/>
        <end position="218"/>
    </location>
</feature>
<feature type="region of interest" description="Disordered" evidence="1">
    <location>
        <begin position="57"/>
        <end position="91"/>
    </location>
</feature>
<organism evidence="3 4">
    <name type="scientific">Lachnellula suecica</name>
    <dbReference type="NCBI Taxonomy" id="602035"/>
    <lineage>
        <taxon>Eukaryota</taxon>
        <taxon>Fungi</taxon>
        <taxon>Dikarya</taxon>
        <taxon>Ascomycota</taxon>
        <taxon>Pezizomycotina</taxon>
        <taxon>Leotiomycetes</taxon>
        <taxon>Helotiales</taxon>
        <taxon>Lachnaceae</taxon>
        <taxon>Lachnellula</taxon>
    </lineage>
</organism>
<dbReference type="SUPFAM" id="SSF46565">
    <property type="entry name" value="Chaperone J-domain"/>
    <property type="match status" value="1"/>
</dbReference>
<dbReference type="SMART" id="SM00271">
    <property type="entry name" value="DnaJ"/>
    <property type="match status" value="1"/>
</dbReference>
<dbReference type="CDD" id="cd06257">
    <property type="entry name" value="DnaJ"/>
    <property type="match status" value="1"/>
</dbReference>
<sequence length="296" mass="33969">MPPTPSLDYYQTLEVEKSADTETITASYRRLARVHHPDKDRENPEATAKFQQIQEAYEHLSDPAKRARHDGRSRGRGPIGSPFNFSSYSSRSAYDTFDFGYNEDDDEDDDSFYHGGFEEMDEAVRDFIRSQFLFNPDFSARPGTGFGHSNHASREEELRKMQEKREAQARYTELRKASLAESQARAEEARIKDEAKAKAKREAEEQELSSRKQREDEERVRQVKMWDNLNAITLAEQQSTCLHTTFWPKEARKRKFKCGCCGQKRGPTAYKCPHCALLSCQGCLSNLIQKLAASTS</sequence>
<dbReference type="PRINTS" id="PR00625">
    <property type="entry name" value="JDOMAIN"/>
</dbReference>